<comment type="caution">
    <text evidence="3">The sequence shown here is derived from an EMBL/GenBank/DDBJ whole genome shotgun (WGS) entry which is preliminary data.</text>
</comment>
<dbReference type="PROSITE" id="PS00282">
    <property type="entry name" value="KAZAL_1"/>
    <property type="match status" value="1"/>
</dbReference>
<sequence>MRCSLKLAIRSSRYWDKLAFFQGIFAKLFPLCLIAACTLQPASLRNPVPLYAVCCENVSGSCRAACEKITLIDLATKPQRHSLFTAHLQYHCASASNLDHFMQCFENTTKELQRGSNWSGRECCGYAKDVRCGSACIYAQSLYELEPVCWPSKERGLYQCFHLRSEASKCCSVSRILSQENLHVAAGKVYGSTRNTSLARSSQCEDYCIDLLPTSSERPTLSYVDLILLHPMCGGSWETVHCIWKLVNIPTYPLDCAECCHVSSSFLCRSACRQVADQDVSGVAAIELLITAGCGPPDPAEAFWTCLLKVLDIEKSLPFLTTSAPINQVILPSHCCYRAADPSCTNVCLSQLNTTLLARDLSPTESQDLSSCLRRKEEEPMRSCLTSVQRPCQRGCDDQLNFCAFVLADHGPAKYYRQCNIHSDDRARQHFSQLTRQSQLVLTHNLTNAYRVSIEASCHPIWKSLLCHVHILPCQPKSWLTTTSCMKQCVSAVQTCLISPAPTTAADICRQVPCPFGLTFPPLPVLPFAELEDDLADKRLDEELPPSCLCNATHAHCEMRRPLAEKTSSSSHVCLAGCTVWKPASLVTRNGNSQGPSVSRRTVAAGDVIIVPDMSSRPEDGVCYAVCSCSGHDLVTKCQDLELCERRIGCWVNHVYYEHGASFYRACSRCVCFAGEAVCSAGYCIVEAQRDEERNALTGLPCSCPTELNRVCGSNGKTYPTECSARCSGLTEHYFRGGICSVEVASICSRVSCAADEWCVERAEVCLSHVHPCQQFRCVNIKSNCSEQPVDVACDTLGEEHANLCHLLLSGRHLGYMGKCLQGCSSRSGLVCGQNTETYPSECQALAGRIGVDYSGKCLTVGGRIEKGIADTCQQVASRCPPNGHPHCVGLVPPDACCPICAGALRVLFSKRRLDSLAERRLVEMTTRRVMTELERLLDTADCRTLGYLTMENDLVLLVQALFPTNSSSFLQTSQLEVCVAEAERLHYMIVSQHPLLTLNAYLWPLISSKIIHHPLKQSNTAPPRLRLCFFPLYLNCFCFKIVKAVFMVVLTVLLR</sequence>
<evidence type="ECO:0000313" key="3">
    <source>
        <dbReference type="EMBL" id="GAV08275.1"/>
    </source>
</evidence>
<dbReference type="Pfam" id="PF07648">
    <property type="entry name" value="Kazal_2"/>
    <property type="match status" value="2"/>
</dbReference>
<name>A0A1D1W454_RAMVA</name>
<dbReference type="PANTHER" id="PTHR13487:SF3">
    <property type="entry name" value="REVERSION-INDUCING CYSTEINE-RICH PROTEIN WITH KAZAL MOTIFS"/>
    <property type="match status" value="1"/>
</dbReference>
<organism evidence="3 4">
    <name type="scientific">Ramazzottius varieornatus</name>
    <name type="common">Water bear</name>
    <name type="synonym">Tardigrade</name>
    <dbReference type="NCBI Taxonomy" id="947166"/>
    <lineage>
        <taxon>Eukaryota</taxon>
        <taxon>Metazoa</taxon>
        <taxon>Ecdysozoa</taxon>
        <taxon>Tardigrada</taxon>
        <taxon>Eutardigrada</taxon>
        <taxon>Parachela</taxon>
        <taxon>Hypsibioidea</taxon>
        <taxon>Ramazzottiidae</taxon>
        <taxon>Ramazzottius</taxon>
    </lineage>
</organism>
<dbReference type="InterPro" id="IPR036058">
    <property type="entry name" value="Kazal_dom_sf"/>
</dbReference>
<evidence type="ECO:0000313" key="4">
    <source>
        <dbReference type="Proteomes" id="UP000186922"/>
    </source>
</evidence>
<evidence type="ECO:0000256" key="1">
    <source>
        <dbReference type="SAM" id="Phobius"/>
    </source>
</evidence>
<dbReference type="InterPro" id="IPR056978">
    <property type="entry name" value="CC4_RECK"/>
</dbReference>
<accession>A0A1D1W454</accession>
<dbReference type="Gene3D" id="3.30.60.30">
    <property type="match status" value="1"/>
</dbReference>
<proteinExistence type="predicted"/>
<dbReference type="GO" id="GO:0008191">
    <property type="term" value="F:metalloendopeptidase inhibitor activity"/>
    <property type="evidence" value="ECO:0007669"/>
    <property type="project" value="InterPro"/>
</dbReference>
<protein>
    <recommendedName>
        <fullName evidence="2">Kazal-like domain-containing protein</fullName>
    </recommendedName>
</protein>
<dbReference type="CDD" id="cd00104">
    <property type="entry name" value="KAZAL_FS"/>
    <property type="match status" value="1"/>
</dbReference>
<keyword evidence="1" id="KW-1133">Transmembrane helix</keyword>
<dbReference type="SMART" id="SM00280">
    <property type="entry name" value="KAZAL"/>
    <property type="match status" value="2"/>
</dbReference>
<dbReference type="Proteomes" id="UP000186922">
    <property type="component" value="Unassembled WGS sequence"/>
</dbReference>
<dbReference type="AlphaFoldDB" id="A0A1D1W454"/>
<dbReference type="STRING" id="947166.A0A1D1W454"/>
<dbReference type="GO" id="GO:0005886">
    <property type="term" value="C:plasma membrane"/>
    <property type="evidence" value="ECO:0007669"/>
    <property type="project" value="TreeGrafter"/>
</dbReference>
<dbReference type="SUPFAM" id="SSF100895">
    <property type="entry name" value="Kazal-type serine protease inhibitors"/>
    <property type="match status" value="2"/>
</dbReference>
<keyword evidence="4" id="KW-1185">Reference proteome</keyword>
<keyword evidence="1" id="KW-0812">Transmembrane</keyword>
<dbReference type="Pfam" id="PF23332">
    <property type="entry name" value="CC4_RECK"/>
    <property type="match status" value="1"/>
</dbReference>
<dbReference type="GO" id="GO:0030198">
    <property type="term" value="P:extracellular matrix organization"/>
    <property type="evidence" value="ECO:0007669"/>
    <property type="project" value="TreeGrafter"/>
</dbReference>
<keyword evidence="1" id="KW-0472">Membrane</keyword>
<gene>
    <name evidence="3" type="primary">RvY_17991-1</name>
    <name evidence="3" type="synonym">RvY_17991.1</name>
    <name evidence="3" type="ORF">RvY_17991</name>
</gene>
<dbReference type="InterPro" id="IPR039016">
    <property type="entry name" value="RECK"/>
</dbReference>
<dbReference type="EMBL" id="BDGG01000017">
    <property type="protein sequence ID" value="GAV08275.1"/>
    <property type="molecule type" value="Genomic_DNA"/>
</dbReference>
<reference evidence="3 4" key="1">
    <citation type="journal article" date="2016" name="Nat. Commun.">
        <title>Extremotolerant tardigrade genome and improved radiotolerance of human cultured cells by tardigrade-unique protein.</title>
        <authorList>
            <person name="Hashimoto T."/>
            <person name="Horikawa D.D."/>
            <person name="Saito Y."/>
            <person name="Kuwahara H."/>
            <person name="Kozuka-Hata H."/>
            <person name="Shin-I T."/>
            <person name="Minakuchi Y."/>
            <person name="Ohishi K."/>
            <person name="Motoyama A."/>
            <person name="Aizu T."/>
            <person name="Enomoto A."/>
            <person name="Kondo K."/>
            <person name="Tanaka S."/>
            <person name="Hara Y."/>
            <person name="Koshikawa S."/>
            <person name="Sagara H."/>
            <person name="Miura T."/>
            <person name="Yokobori S."/>
            <person name="Miyagawa K."/>
            <person name="Suzuki Y."/>
            <person name="Kubo T."/>
            <person name="Oyama M."/>
            <person name="Kohara Y."/>
            <person name="Fujiyama A."/>
            <person name="Arakawa K."/>
            <person name="Katayama T."/>
            <person name="Toyoda A."/>
            <person name="Kunieda T."/>
        </authorList>
    </citation>
    <scope>NUCLEOTIDE SEQUENCE [LARGE SCALE GENOMIC DNA]</scope>
    <source>
        <strain evidence="3 4">YOKOZUNA-1</strain>
    </source>
</reference>
<evidence type="ECO:0000259" key="2">
    <source>
        <dbReference type="PROSITE" id="PS51465"/>
    </source>
</evidence>
<dbReference type="InterPro" id="IPR055110">
    <property type="entry name" value="RECK-like_N"/>
</dbReference>
<feature type="transmembrane region" description="Helical" evidence="1">
    <location>
        <begin position="1033"/>
        <end position="1055"/>
    </location>
</feature>
<dbReference type="PROSITE" id="PS51465">
    <property type="entry name" value="KAZAL_2"/>
    <property type="match status" value="1"/>
</dbReference>
<dbReference type="PANTHER" id="PTHR13487">
    <property type="entry name" value="SERINE PROTEASE INHIBITOR"/>
    <property type="match status" value="1"/>
</dbReference>
<dbReference type="Pfam" id="PF22961">
    <property type="entry name" value="RECK-like_N"/>
    <property type="match status" value="1"/>
</dbReference>
<feature type="domain" description="Kazal-like" evidence="2">
    <location>
        <begin position="696"/>
        <end position="742"/>
    </location>
</feature>
<dbReference type="OrthoDB" id="5956770at2759"/>
<dbReference type="InterPro" id="IPR002350">
    <property type="entry name" value="Kazal_dom"/>
</dbReference>